<proteinExistence type="predicted"/>
<keyword evidence="2" id="KW-1185">Reference proteome</keyword>
<organism evidence="1 2">
    <name type="scientific">Aneurinibacillus thermoaerophilus</name>
    <dbReference type="NCBI Taxonomy" id="143495"/>
    <lineage>
        <taxon>Bacteria</taxon>
        <taxon>Bacillati</taxon>
        <taxon>Bacillota</taxon>
        <taxon>Bacilli</taxon>
        <taxon>Bacillales</taxon>
        <taxon>Paenibacillaceae</taxon>
        <taxon>Aneurinibacillus group</taxon>
        <taxon>Aneurinibacillus</taxon>
    </lineage>
</organism>
<keyword evidence="1" id="KW-0614">Plasmid</keyword>
<evidence type="ECO:0000313" key="2">
    <source>
        <dbReference type="Proteomes" id="UP000826616"/>
    </source>
</evidence>
<geneLocation type="plasmid" evidence="1 2">
    <name>pAT1</name>
</geneLocation>
<evidence type="ECO:0008006" key="3">
    <source>
        <dbReference type="Google" id="ProtNLM"/>
    </source>
</evidence>
<gene>
    <name evidence="1" type="ORF">K3F53_19195</name>
</gene>
<sequence length="215" mass="25347">MKFKQPICHKYERLINNELAAALQFHDQALEDGLKTRWHFTEEGRKHAGLGPNDTLYDFIYQSIDVLPRMRFIYLMSLFEAFLKDYICIRSAVDKSAEILNQYKSYWNKNLSATHGSNSLLNPRYVNYVFKEEYGLELLTGINDITLEIGDLRNIIAHHEGRIPDKDNNYFLGQLERTLNYLELPHQIGVKVTITNEMMWIYINDMRKIIGRCDY</sequence>
<dbReference type="GeneID" id="97143507"/>
<dbReference type="EMBL" id="CP080765">
    <property type="protein sequence ID" value="QYY44769.1"/>
    <property type="molecule type" value="Genomic_DNA"/>
</dbReference>
<accession>A0ABX8YHW2</accession>
<name>A0ABX8YHW2_ANETH</name>
<dbReference type="RefSeq" id="WP_220561199.1">
    <property type="nucleotide sequence ID" value="NZ_CP080765.1"/>
</dbReference>
<protein>
    <recommendedName>
        <fullName evidence="3">MAE-28990/MAE-18760-like HEPN domain-containing protein</fullName>
    </recommendedName>
</protein>
<dbReference type="Proteomes" id="UP000826616">
    <property type="component" value="Plasmid pAT1"/>
</dbReference>
<reference evidence="1 2" key="1">
    <citation type="submission" date="2021-08" db="EMBL/GenBank/DDBJ databases">
        <title>Complete genome sequence of the strain Aneurinibacillus thermoaerophilus CCM 8960.</title>
        <authorList>
            <person name="Musilova J."/>
            <person name="Kourilova X."/>
            <person name="Pernicova I."/>
            <person name="Bezdicek M."/>
            <person name="Lengerova M."/>
            <person name="Obruca S."/>
            <person name="Sedlar K."/>
        </authorList>
    </citation>
    <scope>NUCLEOTIDE SEQUENCE [LARGE SCALE GENOMIC DNA]</scope>
    <source>
        <strain evidence="1 2">CCM 8960</strain>
        <plasmid evidence="1 2">pAT1</plasmid>
    </source>
</reference>
<evidence type="ECO:0000313" key="1">
    <source>
        <dbReference type="EMBL" id="QYY44769.1"/>
    </source>
</evidence>